<dbReference type="PANTHER" id="PTHR37725:SF1">
    <property type="match status" value="1"/>
</dbReference>
<reference evidence="2 3" key="1">
    <citation type="submission" date="2017-09" db="EMBL/GenBank/DDBJ databases">
        <title>WGS assembly of Aquilegia coerulea Goldsmith.</title>
        <authorList>
            <person name="Hodges S."/>
            <person name="Kramer E."/>
            <person name="Nordborg M."/>
            <person name="Tomkins J."/>
            <person name="Borevitz J."/>
            <person name="Derieg N."/>
            <person name="Yan J."/>
            <person name="Mihaltcheva S."/>
            <person name="Hayes R.D."/>
            <person name="Rokhsar D."/>
        </authorList>
    </citation>
    <scope>NUCLEOTIDE SEQUENCE [LARGE SCALE GENOMIC DNA]</scope>
    <source>
        <strain evidence="3">cv. Goldsmith</strain>
    </source>
</reference>
<feature type="region of interest" description="Disordered" evidence="1">
    <location>
        <begin position="167"/>
        <end position="189"/>
    </location>
</feature>
<dbReference type="Proteomes" id="UP000230069">
    <property type="component" value="Unassembled WGS sequence"/>
</dbReference>
<evidence type="ECO:0000256" key="1">
    <source>
        <dbReference type="SAM" id="MobiDB-lite"/>
    </source>
</evidence>
<proteinExistence type="predicted"/>
<accession>A0A2G5C1T2</accession>
<sequence>MESHQYSAYGYGFGYWNEYGITTEPEKPASTESTSYHVFPQDQNKLHSISFKEMRTGITDDRDYASMPWEDYYYTFRDDNSTKAIGEDSEIHIALEFLENLYLESHDLFKKVAAELKEKYTTRKKYGKQGHEEEEDGDVKVHLSKYLKKVPMRLHKKKLNELKVETMRRSLSLGSPRTPPKSGEESTLKLQRFKVKTLDLGGGGVQQDGQGHGGTQFQY</sequence>
<organism evidence="2 3">
    <name type="scientific">Aquilegia coerulea</name>
    <name type="common">Rocky mountain columbine</name>
    <dbReference type="NCBI Taxonomy" id="218851"/>
    <lineage>
        <taxon>Eukaryota</taxon>
        <taxon>Viridiplantae</taxon>
        <taxon>Streptophyta</taxon>
        <taxon>Embryophyta</taxon>
        <taxon>Tracheophyta</taxon>
        <taxon>Spermatophyta</taxon>
        <taxon>Magnoliopsida</taxon>
        <taxon>Ranunculales</taxon>
        <taxon>Ranunculaceae</taxon>
        <taxon>Thalictroideae</taxon>
        <taxon>Aquilegia</taxon>
    </lineage>
</organism>
<keyword evidence="3" id="KW-1185">Reference proteome</keyword>
<evidence type="ECO:0000313" key="2">
    <source>
        <dbReference type="EMBL" id="PIA25236.1"/>
    </source>
</evidence>
<dbReference type="PANTHER" id="PTHR37725">
    <property type="match status" value="1"/>
</dbReference>
<dbReference type="AlphaFoldDB" id="A0A2G5C1T2"/>
<evidence type="ECO:0000313" key="3">
    <source>
        <dbReference type="Proteomes" id="UP000230069"/>
    </source>
</evidence>
<dbReference type="EMBL" id="KZ305138">
    <property type="protein sequence ID" value="PIA25236.1"/>
    <property type="molecule type" value="Genomic_DNA"/>
</dbReference>
<name>A0A2G5C1T2_AQUCA</name>
<dbReference type="OrthoDB" id="1623146at2759"/>
<protein>
    <submittedName>
        <fullName evidence="2">Uncharacterized protein</fullName>
    </submittedName>
</protein>
<dbReference type="STRING" id="218851.A0A2G5C1T2"/>
<dbReference type="InParanoid" id="A0A2G5C1T2"/>
<gene>
    <name evidence="2" type="ORF">AQUCO_12200014v1</name>
</gene>